<evidence type="ECO:0000313" key="1">
    <source>
        <dbReference type="EMBL" id="KAI3716780.1"/>
    </source>
</evidence>
<sequence length="79" mass="8746">MTYEEDNAVTLLIAIEEPERFGGGGGGGGGCTSVGDSFWWWAKLVVVFIFLAFLGVLFFLWIGPFVMNKEVIPVLNWET</sequence>
<comment type="caution">
    <text evidence="1">The sequence shown here is derived from an EMBL/GenBank/DDBJ whole genome shotgun (WGS) entry which is preliminary data.</text>
</comment>
<dbReference type="Proteomes" id="UP001056120">
    <property type="component" value="Linkage Group LG23"/>
</dbReference>
<proteinExistence type="predicted"/>
<reference evidence="1 2" key="2">
    <citation type="journal article" date="2022" name="Mol. Ecol. Resour.">
        <title>The genomes of chicory, endive, great burdock and yacon provide insights into Asteraceae paleo-polyploidization history and plant inulin production.</title>
        <authorList>
            <person name="Fan W."/>
            <person name="Wang S."/>
            <person name="Wang H."/>
            <person name="Wang A."/>
            <person name="Jiang F."/>
            <person name="Liu H."/>
            <person name="Zhao H."/>
            <person name="Xu D."/>
            <person name="Zhang Y."/>
        </authorList>
    </citation>
    <scope>NUCLEOTIDE SEQUENCE [LARGE SCALE GENOMIC DNA]</scope>
    <source>
        <strain evidence="2">cv. Yunnan</strain>
        <tissue evidence="1">Leaves</tissue>
    </source>
</reference>
<keyword evidence="2" id="KW-1185">Reference proteome</keyword>
<name>A0ACB9B3L4_9ASTR</name>
<dbReference type="EMBL" id="CM042040">
    <property type="protein sequence ID" value="KAI3716780.1"/>
    <property type="molecule type" value="Genomic_DNA"/>
</dbReference>
<reference evidence="2" key="1">
    <citation type="journal article" date="2022" name="Mol. Ecol. Resour.">
        <title>The genomes of chicory, endive, great burdock and yacon provide insights into Asteraceae palaeo-polyploidization history and plant inulin production.</title>
        <authorList>
            <person name="Fan W."/>
            <person name="Wang S."/>
            <person name="Wang H."/>
            <person name="Wang A."/>
            <person name="Jiang F."/>
            <person name="Liu H."/>
            <person name="Zhao H."/>
            <person name="Xu D."/>
            <person name="Zhang Y."/>
        </authorList>
    </citation>
    <scope>NUCLEOTIDE SEQUENCE [LARGE SCALE GENOMIC DNA]</scope>
    <source>
        <strain evidence="2">cv. Yunnan</strain>
    </source>
</reference>
<protein>
    <submittedName>
        <fullName evidence="1">Uncharacterized protein</fullName>
    </submittedName>
</protein>
<organism evidence="1 2">
    <name type="scientific">Smallanthus sonchifolius</name>
    <dbReference type="NCBI Taxonomy" id="185202"/>
    <lineage>
        <taxon>Eukaryota</taxon>
        <taxon>Viridiplantae</taxon>
        <taxon>Streptophyta</taxon>
        <taxon>Embryophyta</taxon>
        <taxon>Tracheophyta</taxon>
        <taxon>Spermatophyta</taxon>
        <taxon>Magnoliopsida</taxon>
        <taxon>eudicotyledons</taxon>
        <taxon>Gunneridae</taxon>
        <taxon>Pentapetalae</taxon>
        <taxon>asterids</taxon>
        <taxon>campanulids</taxon>
        <taxon>Asterales</taxon>
        <taxon>Asteraceae</taxon>
        <taxon>Asteroideae</taxon>
        <taxon>Heliantheae alliance</taxon>
        <taxon>Millerieae</taxon>
        <taxon>Smallanthus</taxon>
    </lineage>
</organism>
<accession>A0ACB9B3L4</accession>
<evidence type="ECO:0000313" key="2">
    <source>
        <dbReference type="Proteomes" id="UP001056120"/>
    </source>
</evidence>
<gene>
    <name evidence="1" type="ORF">L1987_67913</name>
</gene>